<evidence type="ECO:0000256" key="2">
    <source>
        <dbReference type="ARBA" id="ARBA00022801"/>
    </source>
</evidence>
<protein>
    <recommendedName>
        <fullName evidence="6">Carboxylesterase type B domain-containing protein</fullName>
    </recommendedName>
</protein>
<keyword evidence="2" id="KW-0378">Hydrolase</keyword>
<feature type="transmembrane region" description="Helical" evidence="4">
    <location>
        <begin position="1095"/>
        <end position="1120"/>
    </location>
</feature>
<feature type="transmembrane region" description="Helical" evidence="4">
    <location>
        <begin position="644"/>
        <end position="666"/>
    </location>
</feature>
<gene>
    <name evidence="7" type="ORF">D9756_007145</name>
</gene>
<dbReference type="Proteomes" id="UP000559027">
    <property type="component" value="Unassembled WGS sequence"/>
</dbReference>
<feature type="transmembrane region" description="Helical" evidence="4">
    <location>
        <begin position="793"/>
        <end position="812"/>
    </location>
</feature>
<feature type="transmembrane region" description="Helical" evidence="4">
    <location>
        <begin position="1064"/>
        <end position="1083"/>
    </location>
</feature>
<name>A0A8H5D7I0_9AGAR</name>
<evidence type="ECO:0000313" key="7">
    <source>
        <dbReference type="EMBL" id="KAF5354166.1"/>
    </source>
</evidence>
<organism evidence="7 8">
    <name type="scientific">Leucocoprinus leucothites</name>
    <dbReference type="NCBI Taxonomy" id="201217"/>
    <lineage>
        <taxon>Eukaryota</taxon>
        <taxon>Fungi</taxon>
        <taxon>Dikarya</taxon>
        <taxon>Basidiomycota</taxon>
        <taxon>Agaricomycotina</taxon>
        <taxon>Agaricomycetes</taxon>
        <taxon>Agaricomycetidae</taxon>
        <taxon>Agaricales</taxon>
        <taxon>Agaricineae</taxon>
        <taxon>Agaricaceae</taxon>
        <taxon>Leucocoprinus</taxon>
    </lineage>
</organism>
<keyword evidence="4" id="KW-1133">Transmembrane helix</keyword>
<feature type="transmembrane region" description="Helical" evidence="4">
    <location>
        <begin position="673"/>
        <end position="694"/>
    </location>
</feature>
<feature type="transmembrane region" description="Helical" evidence="4">
    <location>
        <begin position="570"/>
        <end position="591"/>
    </location>
</feature>
<feature type="chain" id="PRO_5034217354" description="Carboxylesterase type B domain-containing protein" evidence="5">
    <location>
        <begin position="19"/>
        <end position="1290"/>
    </location>
</feature>
<keyword evidence="4" id="KW-0472">Membrane</keyword>
<evidence type="ECO:0000256" key="3">
    <source>
        <dbReference type="SAM" id="MobiDB-lite"/>
    </source>
</evidence>
<evidence type="ECO:0000256" key="1">
    <source>
        <dbReference type="ARBA" id="ARBA00005964"/>
    </source>
</evidence>
<dbReference type="InterPro" id="IPR029058">
    <property type="entry name" value="AB_hydrolase_fold"/>
</dbReference>
<comment type="similarity">
    <text evidence="1">Belongs to the type-B carboxylesterase/lipase family.</text>
</comment>
<feature type="transmembrane region" description="Helical" evidence="4">
    <location>
        <begin position="706"/>
        <end position="722"/>
    </location>
</feature>
<feature type="transmembrane region" description="Helical" evidence="4">
    <location>
        <begin position="764"/>
        <end position="787"/>
    </location>
</feature>
<dbReference type="EMBL" id="JAACJO010000009">
    <property type="protein sequence ID" value="KAF5354166.1"/>
    <property type="molecule type" value="Genomic_DNA"/>
</dbReference>
<keyword evidence="5" id="KW-0732">Signal</keyword>
<keyword evidence="4" id="KW-0812">Transmembrane</keyword>
<dbReference type="InterPro" id="IPR019826">
    <property type="entry name" value="Carboxylesterase_B_AS"/>
</dbReference>
<dbReference type="PANTHER" id="PTHR11559">
    <property type="entry name" value="CARBOXYLESTERASE"/>
    <property type="match status" value="1"/>
</dbReference>
<feature type="signal peptide" evidence="5">
    <location>
        <begin position="1"/>
        <end position="18"/>
    </location>
</feature>
<feature type="transmembrane region" description="Helical" evidence="4">
    <location>
        <begin position="976"/>
        <end position="997"/>
    </location>
</feature>
<feature type="domain" description="Carboxylesterase type B" evidence="6">
    <location>
        <begin position="30"/>
        <end position="512"/>
    </location>
</feature>
<dbReference type="OrthoDB" id="408631at2759"/>
<reference evidence="7 8" key="1">
    <citation type="journal article" date="2020" name="ISME J.">
        <title>Uncovering the hidden diversity of litter-decomposition mechanisms in mushroom-forming fungi.</title>
        <authorList>
            <person name="Floudas D."/>
            <person name="Bentzer J."/>
            <person name="Ahren D."/>
            <person name="Johansson T."/>
            <person name="Persson P."/>
            <person name="Tunlid A."/>
        </authorList>
    </citation>
    <scope>NUCLEOTIDE SEQUENCE [LARGE SCALE GENOMIC DNA]</scope>
    <source>
        <strain evidence="7 8">CBS 146.42</strain>
    </source>
</reference>
<evidence type="ECO:0000256" key="4">
    <source>
        <dbReference type="SAM" id="Phobius"/>
    </source>
</evidence>
<feature type="region of interest" description="Disordered" evidence="3">
    <location>
        <begin position="1202"/>
        <end position="1228"/>
    </location>
</feature>
<dbReference type="Pfam" id="PF00135">
    <property type="entry name" value="COesterase"/>
    <property type="match status" value="1"/>
</dbReference>
<dbReference type="Gene3D" id="3.40.50.1820">
    <property type="entry name" value="alpha/beta hydrolase"/>
    <property type="match status" value="1"/>
</dbReference>
<dbReference type="InterPro" id="IPR002018">
    <property type="entry name" value="CarbesteraseB"/>
</dbReference>
<sequence>MRFLLSYTLLATTAAVFADTTAVFSVPTNIVDLGYAKYQGILNNATGNIEFLGIRYAAPPIGPLRWREPQAPATVAGVQLADIQPNTCYRSAGLGMNTVSPFRPTSHRTRRQVPAIPPESEDCLFLKVATPASGRGDLPVVVWIHGGGFAVGSGWHYHTEDILHAAGDNAVVVIIQYRLGLFGFLSGQKVHDDGVLNAGLLDQQYALHPQISKFGGDPTRVTIWGESAGADSVIQHLIANDGNTQPKLFRAAMVNSYYLPPQYMYNHRIPEQVFSEVVEQTGCSSASDALACLRQKDASTLEEANIKITFNGFWGLLTFIPVIDGRFITDRPSVLLGQGKLNANTIFAVTNEHESALPDLVDPATADTVKIPEYLANLWPDLTRKQIDEAVAVYANLGEPIDQAIAINSDSVFICPTYAVLRAVKDKGYKGELAVPPAYHLDDLIYYFPTSPIGLDSSPPFNSTEFKKNFGESPLNFAISLDPNVKWDPSNTLPQWPRWTEAGHAEMVFNKTEAGQPVFHVVPTDQGLLNRCAFWESCPRPATVTMDLTIRGSVLDEVVSIPLDTWVSAYLFESLLYGILLVLSVVAAALLLKNKSSNHWRWLLSAGCIMLTLATADLVLGYYILFTYTLKQKPASFRLIYPKYFFYVTNNVIADCLVLHRCFMIWGRDKRVIALPLFALIATSVCGYVLQAAVTSSDIKWKANGIYLFMTLALNIIVNILMGETTPQTGWVNKTDLPQASRIWWISRRVSAVLGKELARKYRYATALIIESGAIYSLYLFLDLILIETQLDVGLTQIVAIVPTLIIVQVGLGRQTRDVNDTVEIARSGFQPGPPRACGTEIRFEPGHISTRTPSPLSSPPSLVAHLCTASGGHILQSDCLPSHIESPYLSDSLQWTTDFMPQSSFLFRPMRRTIPQASILPLCCLRCFFSVKRMRFATGRKHTDMSFAWGIGLYVALFGTCMHILLRNRRSLQKLILVGIVTMFLLAAADVVWGILNMHFFILPKQNAGLETRDDDDDDDDDGPEIPAKVLQYKFLLYITSNIVADLLLIYRCHCLWNNNKRIIILPCLLLLGGSVCGYLFVGLSDDAYPFRALLSVFLFSTLALNWVVTSLMAGRIWWIARQTQGLVGPKLTKKYRTAMAILGLNVRFAGSIESGLIYSIYVILDVVLHALLLDSGLVQIVGLVPTLIIVQTGLSSTQSNAQATTTNNLTTCKDETSTSLGNPNSRGVSGEFNYDLECQRNRDSDGVPVTRASPIVIPAPPYRMDSVERYRMGYPASPESDRTRVGEF</sequence>
<dbReference type="SUPFAM" id="SSF53474">
    <property type="entry name" value="alpha/beta-Hydrolases"/>
    <property type="match status" value="1"/>
</dbReference>
<proteinExistence type="inferred from homology"/>
<feature type="compositionally biased region" description="Low complexity" evidence="3">
    <location>
        <begin position="1202"/>
        <end position="1213"/>
    </location>
</feature>
<feature type="transmembrane region" description="Helical" evidence="4">
    <location>
        <begin position="1141"/>
        <end position="1163"/>
    </location>
</feature>
<dbReference type="PROSITE" id="PS00122">
    <property type="entry name" value="CARBOXYLESTERASE_B_1"/>
    <property type="match status" value="1"/>
</dbReference>
<evidence type="ECO:0000313" key="8">
    <source>
        <dbReference type="Proteomes" id="UP000559027"/>
    </source>
</evidence>
<evidence type="ECO:0000256" key="5">
    <source>
        <dbReference type="SAM" id="SignalP"/>
    </source>
</evidence>
<dbReference type="GO" id="GO:0016787">
    <property type="term" value="F:hydrolase activity"/>
    <property type="evidence" value="ECO:0007669"/>
    <property type="project" value="UniProtKB-KW"/>
</dbReference>
<comment type="caution">
    <text evidence="7">The sequence shown here is derived from an EMBL/GenBank/DDBJ whole genome shotgun (WGS) entry which is preliminary data.</text>
</comment>
<feature type="transmembrane region" description="Helical" evidence="4">
    <location>
        <begin position="603"/>
        <end position="624"/>
    </location>
</feature>
<evidence type="ECO:0000259" key="6">
    <source>
        <dbReference type="Pfam" id="PF00135"/>
    </source>
</evidence>
<feature type="transmembrane region" description="Helical" evidence="4">
    <location>
        <begin position="947"/>
        <end position="967"/>
    </location>
</feature>
<accession>A0A8H5D7I0</accession>
<feature type="compositionally biased region" description="Polar residues" evidence="3">
    <location>
        <begin position="1219"/>
        <end position="1228"/>
    </location>
</feature>
<dbReference type="InterPro" id="IPR050309">
    <property type="entry name" value="Type-B_Carboxylest/Lipase"/>
</dbReference>
<feature type="transmembrane region" description="Helical" evidence="4">
    <location>
        <begin position="1169"/>
        <end position="1192"/>
    </location>
</feature>
<keyword evidence="8" id="KW-1185">Reference proteome</keyword>